<feature type="compositionally biased region" description="Basic residues" evidence="3">
    <location>
        <begin position="306"/>
        <end position="319"/>
    </location>
</feature>
<dbReference type="PANTHER" id="PTHR13191:SF0">
    <property type="entry name" value="RIBOSOMAL RNA-PROCESSING PROTEIN 7 HOMOLOG A-RELATED"/>
    <property type="match status" value="1"/>
</dbReference>
<organism evidence="5 6">
    <name type="scientific">Discostella pseudostelligera</name>
    <dbReference type="NCBI Taxonomy" id="259834"/>
    <lineage>
        <taxon>Eukaryota</taxon>
        <taxon>Sar</taxon>
        <taxon>Stramenopiles</taxon>
        <taxon>Ochrophyta</taxon>
        <taxon>Bacillariophyta</taxon>
        <taxon>Coscinodiscophyceae</taxon>
        <taxon>Thalassiosirophycidae</taxon>
        <taxon>Stephanodiscales</taxon>
        <taxon>Stephanodiscaceae</taxon>
        <taxon>Discostella</taxon>
    </lineage>
</organism>
<dbReference type="InterPro" id="IPR024326">
    <property type="entry name" value="RRP7_C"/>
</dbReference>
<dbReference type="Pfam" id="PF12923">
    <property type="entry name" value="RRP7"/>
    <property type="match status" value="1"/>
</dbReference>
<proteinExistence type="inferred from homology"/>
<accession>A0ABD3MZ44</accession>
<comment type="similarity">
    <text evidence="1">Belongs to the RRP7 family.</text>
</comment>
<evidence type="ECO:0000256" key="2">
    <source>
        <dbReference type="SAM" id="Coils"/>
    </source>
</evidence>
<evidence type="ECO:0000256" key="3">
    <source>
        <dbReference type="SAM" id="MobiDB-lite"/>
    </source>
</evidence>
<sequence>MKTQKEAKSKKRQHHPAIKIKGYLPIRVSLPTSDTNNGAHSYTSFIYIKEHNQKSQPGSSGSGGDLSSVGGGAGATLFIANAPTNGPLRTDLFLRALFEPYGNIQRVTVTQDPRKVGSLTTGGGEGEDALETFREAAVMGLDADVGGGASERKKGDGKFAHVVFTSGKEMKNALKRLTKEISDAEDVFIMQLDEERKEQLVAETTQLEANHEDDDDEAQNNSESSLTGIHAVAAQARRKACRHISRQTLMQMCNDAMALFESEEEKAAQRAKLAGEQPDEDGFITVVHKSAPAFGATNDLEEEQYHRRKAGKRNRKRKAGSGAEELPDFYRFQLKETRKNEVQDLKKRFEEDLAKVRKMKEEKAFRPFS</sequence>
<dbReference type="InterPro" id="IPR035979">
    <property type="entry name" value="RBD_domain_sf"/>
</dbReference>
<dbReference type="PANTHER" id="PTHR13191">
    <property type="entry name" value="RIBOSOMAL RNA PROCESSING PROTEIN 7-RELATED"/>
    <property type="match status" value="1"/>
</dbReference>
<evidence type="ECO:0000313" key="6">
    <source>
        <dbReference type="Proteomes" id="UP001530293"/>
    </source>
</evidence>
<dbReference type="EMBL" id="JALLBG020000057">
    <property type="protein sequence ID" value="KAL3769150.1"/>
    <property type="molecule type" value="Genomic_DNA"/>
</dbReference>
<evidence type="ECO:0000259" key="4">
    <source>
        <dbReference type="Pfam" id="PF12923"/>
    </source>
</evidence>
<feature type="coiled-coil region" evidence="2">
    <location>
        <begin position="167"/>
        <end position="210"/>
    </location>
</feature>
<keyword evidence="2" id="KW-0175">Coiled coil</keyword>
<evidence type="ECO:0000313" key="5">
    <source>
        <dbReference type="EMBL" id="KAL3769150.1"/>
    </source>
</evidence>
<feature type="domain" description="Ribosomal RNA-processing protein 7 C-terminal" evidence="4">
    <location>
        <begin position="244"/>
        <end position="368"/>
    </location>
</feature>
<keyword evidence="6" id="KW-1185">Reference proteome</keyword>
<dbReference type="Gene3D" id="6.10.250.1770">
    <property type="match status" value="1"/>
</dbReference>
<reference evidence="5 6" key="1">
    <citation type="submission" date="2024-10" db="EMBL/GenBank/DDBJ databases">
        <title>Updated reference genomes for cyclostephanoid diatoms.</title>
        <authorList>
            <person name="Roberts W.R."/>
            <person name="Alverson A.J."/>
        </authorList>
    </citation>
    <scope>NUCLEOTIDE SEQUENCE [LARGE SCALE GENOMIC DNA]</scope>
    <source>
        <strain evidence="5 6">AJA232-27</strain>
    </source>
</reference>
<dbReference type="SUPFAM" id="SSF54928">
    <property type="entry name" value="RNA-binding domain, RBD"/>
    <property type="match status" value="1"/>
</dbReference>
<evidence type="ECO:0000256" key="1">
    <source>
        <dbReference type="ARBA" id="ARBA00006110"/>
    </source>
</evidence>
<dbReference type="InterPro" id="IPR012677">
    <property type="entry name" value="Nucleotide-bd_a/b_plait_sf"/>
</dbReference>
<gene>
    <name evidence="5" type="ORF">ACHAWU_001218</name>
</gene>
<feature type="region of interest" description="Disordered" evidence="3">
    <location>
        <begin position="303"/>
        <end position="322"/>
    </location>
</feature>
<dbReference type="Proteomes" id="UP001530293">
    <property type="component" value="Unassembled WGS sequence"/>
</dbReference>
<dbReference type="InterPro" id="IPR040446">
    <property type="entry name" value="RRP7"/>
</dbReference>
<name>A0ABD3MZ44_9STRA</name>
<dbReference type="Gene3D" id="3.30.70.330">
    <property type="match status" value="1"/>
</dbReference>
<protein>
    <recommendedName>
        <fullName evidence="4">Ribosomal RNA-processing protein 7 C-terminal domain-containing protein</fullName>
    </recommendedName>
</protein>
<comment type="caution">
    <text evidence="5">The sequence shown here is derived from an EMBL/GenBank/DDBJ whole genome shotgun (WGS) entry which is preliminary data.</text>
</comment>
<dbReference type="AlphaFoldDB" id="A0ABD3MZ44"/>